<keyword evidence="2" id="KW-0012">Acyltransferase</keyword>
<evidence type="ECO:0000256" key="2">
    <source>
        <dbReference type="ARBA" id="ARBA00023315"/>
    </source>
</evidence>
<keyword evidence="4" id="KW-1185">Reference proteome</keyword>
<reference evidence="3 4" key="1">
    <citation type="submission" date="2020-10" db="EMBL/GenBank/DDBJ databases">
        <title>Plant Genome Project.</title>
        <authorList>
            <person name="Zhang R.-G."/>
        </authorList>
    </citation>
    <scope>NUCLEOTIDE SEQUENCE [LARGE SCALE GENOMIC DNA]</scope>
    <source>
        <strain evidence="3">FAFU-HL-1</strain>
        <tissue evidence="3">Leaf</tissue>
    </source>
</reference>
<dbReference type="SUPFAM" id="SSF52777">
    <property type="entry name" value="CoA-dependent acyltransferases"/>
    <property type="match status" value="1"/>
</dbReference>
<dbReference type="Pfam" id="PF02458">
    <property type="entry name" value="Transferase"/>
    <property type="match status" value="1"/>
</dbReference>
<dbReference type="Proteomes" id="UP000657918">
    <property type="component" value="Chromosome 4"/>
</dbReference>
<evidence type="ECO:0000313" key="3">
    <source>
        <dbReference type="EMBL" id="KAF9684046.1"/>
    </source>
</evidence>
<comment type="caution">
    <text evidence="3">The sequence shown here is derived from an EMBL/GenBank/DDBJ whole genome shotgun (WGS) entry which is preliminary data.</text>
</comment>
<dbReference type="InterPro" id="IPR023213">
    <property type="entry name" value="CAT-like_dom_sf"/>
</dbReference>
<dbReference type="GO" id="GO:0016747">
    <property type="term" value="F:acyltransferase activity, transferring groups other than amino-acyl groups"/>
    <property type="evidence" value="ECO:0007669"/>
    <property type="project" value="UniProtKB-ARBA"/>
</dbReference>
<name>A0A835KDP6_9ROSI</name>
<dbReference type="OrthoDB" id="1862401at2759"/>
<gene>
    <name evidence="3" type="ORF">SADUNF_Sadunf04G0076900</name>
</gene>
<proteinExistence type="predicted"/>
<keyword evidence="1" id="KW-0808">Transferase</keyword>
<organism evidence="3 4">
    <name type="scientific">Salix dunnii</name>
    <dbReference type="NCBI Taxonomy" id="1413687"/>
    <lineage>
        <taxon>Eukaryota</taxon>
        <taxon>Viridiplantae</taxon>
        <taxon>Streptophyta</taxon>
        <taxon>Embryophyta</taxon>
        <taxon>Tracheophyta</taxon>
        <taxon>Spermatophyta</taxon>
        <taxon>Magnoliopsida</taxon>
        <taxon>eudicotyledons</taxon>
        <taxon>Gunneridae</taxon>
        <taxon>Pentapetalae</taxon>
        <taxon>rosids</taxon>
        <taxon>fabids</taxon>
        <taxon>Malpighiales</taxon>
        <taxon>Salicaceae</taxon>
        <taxon>Saliceae</taxon>
        <taxon>Salix</taxon>
    </lineage>
</organism>
<sequence>MIQLNISDCEQALEFSVVLMAPQNSIKILELCQVAPACSSPESATDFSLPLTFLDMAWFKFPPAQQIIFYELTESSPTFFNKVILPRLKKSLSLALFHFLPLSGHLVWPENSPKPILLYIPNDTVSLTIAESNADLSHLSGNETRQAIESFPYIPDLPTSDTKASVIALQITLFPEKGFSISIVCHHGILDGKSATTFIKAWAYICKHLEHDQQPSLPSELTPFLDRGVIKDAYGLEMIFLNQWLALTRSDMQPDSRSLKLVSNMVVSPDLVRATFQLTREDIEILRETVLSQLEKVHKEDLKPRKQVEYMSTFVLTCAYTVVCMVRARGGDLNRNIYFLFAADCRGRLDPPIPQNYIGNCISSKKIVMKAGVSMEECGVAMIAERISGVIKGLEKGLFEGAKETLLELASIEPGAEIIGVTGSTRFEDYSWDFGWGRPHKVEFTGNARGGVISLARSREGNGGVEIGLALKSHEMDTFASLFVNDLRSFGQISR</sequence>
<evidence type="ECO:0000256" key="1">
    <source>
        <dbReference type="ARBA" id="ARBA00022679"/>
    </source>
</evidence>
<accession>A0A835KDP6</accession>
<dbReference type="InterPro" id="IPR051504">
    <property type="entry name" value="Plant_metabolite_acyltrans"/>
</dbReference>
<dbReference type="PANTHER" id="PTHR31625">
    <property type="match status" value="1"/>
</dbReference>
<evidence type="ECO:0000313" key="4">
    <source>
        <dbReference type="Proteomes" id="UP000657918"/>
    </source>
</evidence>
<dbReference type="EMBL" id="JADGMS010000004">
    <property type="protein sequence ID" value="KAF9684046.1"/>
    <property type="molecule type" value="Genomic_DNA"/>
</dbReference>
<dbReference type="AlphaFoldDB" id="A0A835KDP6"/>
<dbReference type="Gene3D" id="3.30.559.10">
    <property type="entry name" value="Chloramphenicol acetyltransferase-like domain"/>
    <property type="match status" value="2"/>
</dbReference>
<protein>
    <submittedName>
        <fullName evidence="3">Uncharacterized protein</fullName>
    </submittedName>
</protein>